<sequence>MYKQKKKSIRSKLIWAFAVILLVPSLLIGITSYMTAKEKVEDQLIQSAKQNVVLLDRLLTSTIEPELRDVKHLASLVHGTTFQGEERNAIQKSLEGFQALHPELMHTFVGAANGQMLLAPYEKLADDYDPRTRLWYKQAVEHPGQIIITEPYVDAASKDEVVTIAVQSYDQKSVVGIDLNLRALAESVKQVKVGNEGYAFLTDSTRKYIVHPTQKSGTEASGSPTEKMFASTSGEFEYEWEGHERRMFFTTNKLTGWKVAGTMYVDEAKKEAHPIFVTLFVVLAVSLLYGGIRSFFVIRSIVRPLRALNKAAHRVSEGNLTERIDTHSNDEFGELAESFNHMSDSLQMVLREVQEQSDHLASSSRQLTEGANQTSRATEQITEVIQEVAADSDKQVERIERASGTVADMSNRASSIAEQARGVTASASQAVDMAEEGNRVLQKAVHQMHSVNGTMQELEHVIKNLGQRSDEIGKIVEVITTISGQTNLLALNAAIEAARAGEHGRGFAVVADEVRVLAEQSTQSAAQIAVLISTIQQETEMAVQSMAASSREVAAGMDVVDTAGQLFGTIRGSVAGAASQFQEVAVAVEQMAAHTGEIVRVFEGMEQLTSETASGMQTVFASTEEQLAFMQEISASAASLSQMAAELQGLLRKFEIS</sequence>
<dbReference type="SUPFAM" id="SSF103190">
    <property type="entry name" value="Sensory domain-like"/>
    <property type="match status" value="1"/>
</dbReference>
<evidence type="ECO:0000256" key="2">
    <source>
        <dbReference type="ARBA" id="ARBA00022475"/>
    </source>
</evidence>
<feature type="compositionally biased region" description="Polar residues" evidence="10">
    <location>
        <begin position="359"/>
        <end position="378"/>
    </location>
</feature>
<evidence type="ECO:0000256" key="3">
    <source>
        <dbReference type="ARBA" id="ARBA00022481"/>
    </source>
</evidence>
<dbReference type="PROSITE" id="PS50885">
    <property type="entry name" value="HAMP"/>
    <property type="match status" value="1"/>
</dbReference>
<dbReference type="GO" id="GO:0005886">
    <property type="term" value="C:plasma membrane"/>
    <property type="evidence" value="ECO:0007669"/>
    <property type="project" value="UniProtKB-SubCell"/>
</dbReference>
<evidence type="ECO:0000313" key="13">
    <source>
        <dbReference type="Proteomes" id="UP000217696"/>
    </source>
</evidence>
<dbReference type="InterPro" id="IPR033479">
    <property type="entry name" value="dCache_1"/>
</dbReference>
<dbReference type="SUPFAM" id="SSF58104">
    <property type="entry name" value="Methyl-accepting chemotaxis protein (MCP) signaling domain"/>
    <property type="match status" value="1"/>
</dbReference>
<feature type="transmembrane region" description="Helical" evidence="11">
    <location>
        <begin position="275"/>
        <end position="296"/>
    </location>
</feature>
<keyword evidence="5 11" id="KW-0812">Transmembrane</keyword>
<keyword evidence="6 11" id="KW-1133">Transmembrane helix</keyword>
<keyword evidence="2" id="KW-1003">Cell membrane</keyword>
<evidence type="ECO:0000256" key="9">
    <source>
        <dbReference type="ARBA" id="ARBA00029447"/>
    </source>
</evidence>
<dbReference type="OrthoDB" id="243053at2"/>
<dbReference type="InterPro" id="IPR029151">
    <property type="entry name" value="Sensor-like_sf"/>
</dbReference>
<evidence type="ECO:0000256" key="4">
    <source>
        <dbReference type="ARBA" id="ARBA00022500"/>
    </source>
</evidence>
<accession>A0A0U4WC70</accession>
<keyword evidence="4" id="KW-0145">Chemotaxis</keyword>
<dbReference type="EMBL" id="AP017312">
    <property type="protein sequence ID" value="BAU26424.1"/>
    <property type="molecule type" value="Genomic_DNA"/>
</dbReference>
<dbReference type="GO" id="GO:0007165">
    <property type="term" value="P:signal transduction"/>
    <property type="evidence" value="ECO:0007669"/>
    <property type="project" value="UniProtKB-KW"/>
</dbReference>
<keyword evidence="3" id="KW-0488">Methylation</keyword>
<dbReference type="PROSITE" id="PS50111">
    <property type="entry name" value="CHEMOTAXIS_TRANSDUC_2"/>
    <property type="match status" value="1"/>
</dbReference>
<dbReference type="CDD" id="cd06225">
    <property type="entry name" value="HAMP"/>
    <property type="match status" value="1"/>
</dbReference>
<evidence type="ECO:0000313" key="12">
    <source>
        <dbReference type="EMBL" id="BAU26424.1"/>
    </source>
</evidence>
<dbReference type="PANTHER" id="PTHR32089:SF114">
    <property type="entry name" value="METHYL-ACCEPTING CHEMOTAXIS PROTEIN MCPB"/>
    <property type="match status" value="1"/>
</dbReference>
<dbReference type="Pfam" id="PF02743">
    <property type="entry name" value="dCache_1"/>
    <property type="match status" value="1"/>
</dbReference>
<dbReference type="CDD" id="cd12913">
    <property type="entry name" value="PDC1_MCP_like"/>
    <property type="match status" value="1"/>
</dbReference>
<dbReference type="Gene3D" id="1.10.8.500">
    <property type="entry name" value="HAMP domain in histidine kinase"/>
    <property type="match status" value="1"/>
</dbReference>
<dbReference type="CDD" id="cd11386">
    <property type="entry name" value="MCP_signal"/>
    <property type="match status" value="1"/>
</dbReference>
<proteinExistence type="inferred from homology"/>
<keyword evidence="13" id="KW-1185">Reference proteome</keyword>
<evidence type="ECO:0000256" key="11">
    <source>
        <dbReference type="SAM" id="Phobius"/>
    </source>
</evidence>
<name>A0A0U4WC70_9BACL</name>
<reference evidence="12 13" key="1">
    <citation type="submission" date="2015-12" db="EMBL/GenBank/DDBJ databases">
        <title>Genome sequence of Aneurinibacillus soli.</title>
        <authorList>
            <person name="Lee J.S."/>
            <person name="Lee K.C."/>
            <person name="Kim K.K."/>
            <person name="Lee B.W."/>
        </authorList>
    </citation>
    <scope>NUCLEOTIDE SEQUENCE [LARGE SCALE GENOMIC DNA]</scope>
    <source>
        <strain evidence="12 13">CB4</strain>
    </source>
</reference>
<gene>
    <name evidence="12" type="primary">mcpB_3</name>
    <name evidence="12" type="ORF">CB4_00551</name>
</gene>
<dbReference type="GO" id="GO:0006935">
    <property type="term" value="P:chemotaxis"/>
    <property type="evidence" value="ECO:0007669"/>
    <property type="project" value="UniProtKB-KW"/>
</dbReference>
<dbReference type="SMART" id="SM00283">
    <property type="entry name" value="MA"/>
    <property type="match status" value="1"/>
</dbReference>
<feature type="transmembrane region" description="Helical" evidence="11">
    <location>
        <begin position="12"/>
        <end position="34"/>
    </location>
</feature>
<protein>
    <submittedName>
        <fullName evidence="12">Methyl-accepting chemotaxis protein McpB</fullName>
    </submittedName>
</protein>
<dbReference type="Proteomes" id="UP000217696">
    <property type="component" value="Chromosome"/>
</dbReference>
<comment type="similarity">
    <text evidence="9">Belongs to the methyl-accepting chemotaxis (MCP) protein family.</text>
</comment>
<dbReference type="RefSeq" id="WP_096463476.1">
    <property type="nucleotide sequence ID" value="NZ_AP017312.1"/>
</dbReference>
<feature type="region of interest" description="Disordered" evidence="10">
    <location>
        <begin position="358"/>
        <end position="378"/>
    </location>
</feature>
<dbReference type="FunFam" id="1.10.287.950:FF:000001">
    <property type="entry name" value="Methyl-accepting chemotaxis sensory transducer"/>
    <property type="match status" value="1"/>
</dbReference>
<evidence type="ECO:0000256" key="6">
    <source>
        <dbReference type="ARBA" id="ARBA00022989"/>
    </source>
</evidence>
<dbReference type="AlphaFoldDB" id="A0A0U4WC70"/>
<keyword evidence="7 11" id="KW-0472">Membrane</keyword>
<dbReference type="CDD" id="cd12912">
    <property type="entry name" value="PDC2_MCP_like"/>
    <property type="match status" value="1"/>
</dbReference>
<organism evidence="12 13">
    <name type="scientific">Aneurinibacillus soli</name>
    <dbReference type="NCBI Taxonomy" id="1500254"/>
    <lineage>
        <taxon>Bacteria</taxon>
        <taxon>Bacillati</taxon>
        <taxon>Bacillota</taxon>
        <taxon>Bacilli</taxon>
        <taxon>Bacillales</taxon>
        <taxon>Paenibacillaceae</taxon>
        <taxon>Aneurinibacillus group</taxon>
        <taxon>Aneurinibacillus</taxon>
    </lineage>
</organism>
<evidence type="ECO:0000256" key="1">
    <source>
        <dbReference type="ARBA" id="ARBA00004651"/>
    </source>
</evidence>
<dbReference type="PANTHER" id="PTHR32089">
    <property type="entry name" value="METHYL-ACCEPTING CHEMOTAXIS PROTEIN MCPB"/>
    <property type="match status" value="1"/>
</dbReference>
<dbReference type="Pfam" id="PF00672">
    <property type="entry name" value="HAMP"/>
    <property type="match status" value="1"/>
</dbReference>
<dbReference type="KEGG" id="asoc:CB4_00551"/>
<evidence type="ECO:0000256" key="5">
    <source>
        <dbReference type="ARBA" id="ARBA00022692"/>
    </source>
</evidence>
<evidence type="ECO:0000256" key="10">
    <source>
        <dbReference type="SAM" id="MobiDB-lite"/>
    </source>
</evidence>
<dbReference type="InterPro" id="IPR004089">
    <property type="entry name" value="MCPsignal_dom"/>
</dbReference>
<dbReference type="Gene3D" id="1.10.287.950">
    <property type="entry name" value="Methyl-accepting chemotaxis protein"/>
    <property type="match status" value="1"/>
</dbReference>
<dbReference type="SMART" id="SM00304">
    <property type="entry name" value="HAMP"/>
    <property type="match status" value="1"/>
</dbReference>
<evidence type="ECO:0000256" key="7">
    <source>
        <dbReference type="ARBA" id="ARBA00023136"/>
    </source>
</evidence>
<dbReference type="Gene3D" id="3.30.450.20">
    <property type="entry name" value="PAS domain"/>
    <property type="match status" value="2"/>
</dbReference>
<dbReference type="InterPro" id="IPR003660">
    <property type="entry name" value="HAMP_dom"/>
</dbReference>
<dbReference type="Pfam" id="PF00015">
    <property type="entry name" value="MCPsignal"/>
    <property type="match status" value="1"/>
</dbReference>
<evidence type="ECO:0000256" key="8">
    <source>
        <dbReference type="ARBA" id="ARBA00023224"/>
    </source>
</evidence>
<comment type="subcellular location">
    <subcellularLocation>
        <location evidence="1">Cell membrane</location>
        <topology evidence="1">Multi-pass membrane protein</topology>
    </subcellularLocation>
</comment>
<keyword evidence="8" id="KW-0807">Transducer</keyword>